<dbReference type="Proteomes" id="UP000653056">
    <property type="component" value="Unassembled WGS sequence"/>
</dbReference>
<protein>
    <recommendedName>
        <fullName evidence="2">Insertion element IS402-like domain-containing protein</fullName>
    </recommendedName>
</protein>
<comment type="caution">
    <text evidence="3">The sequence shown here is derived from an EMBL/GenBank/DDBJ whole genome shotgun (WGS) entry which is preliminary data.</text>
</comment>
<keyword evidence="4" id="KW-1185">Reference proteome</keyword>
<evidence type="ECO:0000259" key="2">
    <source>
        <dbReference type="Pfam" id="PF13340"/>
    </source>
</evidence>
<dbReference type="Pfam" id="PF13340">
    <property type="entry name" value="DUF4096"/>
    <property type="match status" value="1"/>
</dbReference>
<organism evidence="3 4">
    <name type="scientific">Litchfieldella qijiaojingensis</name>
    <dbReference type="NCBI Taxonomy" id="980347"/>
    <lineage>
        <taxon>Bacteria</taxon>
        <taxon>Pseudomonadati</taxon>
        <taxon>Pseudomonadota</taxon>
        <taxon>Gammaproteobacteria</taxon>
        <taxon>Oceanospirillales</taxon>
        <taxon>Halomonadaceae</taxon>
        <taxon>Litchfieldella</taxon>
    </lineage>
</organism>
<dbReference type="InterPro" id="IPR025161">
    <property type="entry name" value="IS402-like_dom"/>
</dbReference>
<proteinExistence type="predicted"/>
<evidence type="ECO:0000256" key="1">
    <source>
        <dbReference type="SAM" id="MobiDB-lite"/>
    </source>
</evidence>
<evidence type="ECO:0000313" key="4">
    <source>
        <dbReference type="Proteomes" id="UP000653056"/>
    </source>
</evidence>
<evidence type="ECO:0000313" key="3">
    <source>
        <dbReference type="EMBL" id="GGX76876.1"/>
    </source>
</evidence>
<name>A0ABQ2Y984_9GAMM</name>
<dbReference type="EMBL" id="BMXS01000001">
    <property type="protein sequence ID" value="GGX76876.1"/>
    <property type="molecule type" value="Genomic_DNA"/>
</dbReference>
<reference evidence="4" key="1">
    <citation type="journal article" date="2019" name="Int. J. Syst. Evol. Microbiol.">
        <title>The Global Catalogue of Microorganisms (GCM) 10K type strain sequencing project: providing services to taxonomists for standard genome sequencing and annotation.</title>
        <authorList>
            <consortium name="The Broad Institute Genomics Platform"/>
            <consortium name="The Broad Institute Genome Sequencing Center for Infectious Disease"/>
            <person name="Wu L."/>
            <person name="Ma J."/>
        </authorList>
    </citation>
    <scope>NUCLEOTIDE SEQUENCE [LARGE SCALE GENOMIC DNA]</scope>
    <source>
        <strain evidence="4">KCTC 22228</strain>
    </source>
</reference>
<feature type="domain" description="Insertion element IS402-like" evidence="2">
    <location>
        <begin position="7"/>
        <end position="48"/>
    </location>
</feature>
<feature type="region of interest" description="Disordered" evidence="1">
    <location>
        <begin position="58"/>
        <end position="88"/>
    </location>
</feature>
<accession>A0ABQ2Y984</accession>
<sequence>MMTRLILSDDQWERIDPLLPLWRDCQGQPPLHFLEAVLWIARTGAPWRGKWGLSLRNPESGKHRHDPGLQQRLGIHRHVPTPDAYDTG</sequence>
<gene>
    <name evidence="3" type="ORF">GCM10007160_00020</name>
</gene>